<keyword evidence="2" id="KW-0805">Transcription regulation</keyword>
<protein>
    <submittedName>
        <fullName evidence="7">SARP family transcriptional regulator</fullName>
    </submittedName>
</protein>
<name>A0A4Q7J1E8_9PSEU</name>
<dbReference type="SUPFAM" id="SSF48452">
    <property type="entry name" value="TPR-like"/>
    <property type="match status" value="1"/>
</dbReference>
<evidence type="ECO:0000256" key="3">
    <source>
        <dbReference type="ARBA" id="ARBA00023125"/>
    </source>
</evidence>
<dbReference type="Gene3D" id="1.25.40.10">
    <property type="entry name" value="Tetratricopeptide repeat domain"/>
    <property type="match status" value="1"/>
</dbReference>
<dbReference type="GO" id="GO:0003677">
    <property type="term" value="F:DNA binding"/>
    <property type="evidence" value="ECO:0007669"/>
    <property type="project" value="UniProtKB-KW"/>
</dbReference>
<comment type="caution">
    <text evidence="7">The sequence shown here is derived from an EMBL/GenBank/DDBJ whole genome shotgun (WGS) entry which is preliminary data.</text>
</comment>
<dbReference type="PANTHER" id="PTHR35807">
    <property type="entry name" value="TRANSCRIPTIONAL REGULATOR REDD-RELATED"/>
    <property type="match status" value="1"/>
</dbReference>
<dbReference type="RefSeq" id="WP_130478662.1">
    <property type="nucleotide sequence ID" value="NZ_SFCC01000016.1"/>
</dbReference>
<reference evidence="7 8" key="1">
    <citation type="submission" date="2019-02" db="EMBL/GenBank/DDBJ databases">
        <title>Draft genome sequence of Amycolatopsis sp. 8-3EHSu isolated from roots of Suaeda maritima.</title>
        <authorList>
            <person name="Duangmal K."/>
            <person name="Chantavorakit T."/>
        </authorList>
    </citation>
    <scope>NUCLEOTIDE SEQUENCE [LARGE SCALE GENOMIC DNA]</scope>
    <source>
        <strain evidence="7 8">8-3EHSu</strain>
    </source>
</reference>
<proteinExistence type="inferred from homology"/>
<dbReference type="GO" id="GO:0000160">
    <property type="term" value="P:phosphorelay signal transduction system"/>
    <property type="evidence" value="ECO:0007669"/>
    <property type="project" value="InterPro"/>
</dbReference>
<dbReference type="OrthoDB" id="4266042at2"/>
<evidence type="ECO:0000259" key="6">
    <source>
        <dbReference type="SMART" id="SM01043"/>
    </source>
</evidence>
<keyword evidence="4" id="KW-0804">Transcription</keyword>
<dbReference type="InterPro" id="IPR001867">
    <property type="entry name" value="OmpR/PhoB-type_DNA-bd"/>
</dbReference>
<dbReference type="InterPro" id="IPR051677">
    <property type="entry name" value="AfsR-DnrI-RedD_regulator"/>
</dbReference>
<dbReference type="AlphaFoldDB" id="A0A4Q7J1E8"/>
<dbReference type="EMBL" id="SFCC01000016">
    <property type="protein sequence ID" value="RZQ60657.1"/>
    <property type="molecule type" value="Genomic_DNA"/>
</dbReference>
<dbReference type="Proteomes" id="UP000292003">
    <property type="component" value="Unassembled WGS sequence"/>
</dbReference>
<dbReference type="CDD" id="cd15831">
    <property type="entry name" value="BTAD"/>
    <property type="match status" value="1"/>
</dbReference>
<sequence>MLYRVLGPLEVRPPGREQVTRLAGKPAVLLTTLLYHEGEWVDRDQLAGTIWWQATPPTSARSNINSYVWRLRRTLGSRIEAGPGGYRLRTRPGEVDVDRFRGAAHQVPAVDRLRAALELWRGTPYAELPPSVTAPVVAGLDELRRQVRESLAAALTAAGRASEAIPLLRELTLAEPLRESTWARLVDALRHAGRRGEALLAYDEARRLLRSELGVDPGTDLTGAYQQTLRAPAPRCIAAASAVHPPGPGFSARAEGRTP</sequence>
<feature type="domain" description="Bacterial transcriptional activator" evidence="6">
    <location>
        <begin position="95"/>
        <end position="229"/>
    </location>
</feature>
<feature type="domain" description="OmpR/PhoB-type" evidence="5">
    <location>
        <begin position="17"/>
        <end position="88"/>
    </location>
</feature>
<dbReference type="PANTHER" id="PTHR35807:SF1">
    <property type="entry name" value="TRANSCRIPTIONAL REGULATOR REDD"/>
    <property type="match status" value="1"/>
</dbReference>
<evidence type="ECO:0000256" key="1">
    <source>
        <dbReference type="ARBA" id="ARBA00005820"/>
    </source>
</evidence>
<dbReference type="SMART" id="SM01043">
    <property type="entry name" value="BTAD"/>
    <property type="match status" value="1"/>
</dbReference>
<keyword evidence="3" id="KW-0238">DNA-binding</keyword>
<evidence type="ECO:0000256" key="4">
    <source>
        <dbReference type="ARBA" id="ARBA00023163"/>
    </source>
</evidence>
<organism evidence="7 8">
    <name type="scientific">Amycolatopsis suaedae</name>
    <dbReference type="NCBI Taxonomy" id="2510978"/>
    <lineage>
        <taxon>Bacteria</taxon>
        <taxon>Bacillati</taxon>
        <taxon>Actinomycetota</taxon>
        <taxon>Actinomycetes</taxon>
        <taxon>Pseudonocardiales</taxon>
        <taxon>Pseudonocardiaceae</taxon>
        <taxon>Amycolatopsis</taxon>
    </lineage>
</organism>
<dbReference type="SUPFAM" id="SSF46894">
    <property type="entry name" value="C-terminal effector domain of the bipartite response regulators"/>
    <property type="match status" value="1"/>
</dbReference>
<dbReference type="InterPro" id="IPR011990">
    <property type="entry name" value="TPR-like_helical_dom_sf"/>
</dbReference>
<dbReference type="InterPro" id="IPR016032">
    <property type="entry name" value="Sig_transdc_resp-reg_C-effctor"/>
</dbReference>
<evidence type="ECO:0000259" key="5">
    <source>
        <dbReference type="SMART" id="SM00862"/>
    </source>
</evidence>
<comment type="similarity">
    <text evidence="1">Belongs to the AfsR/DnrI/RedD regulatory family.</text>
</comment>
<evidence type="ECO:0000256" key="2">
    <source>
        <dbReference type="ARBA" id="ARBA00023015"/>
    </source>
</evidence>
<dbReference type="InterPro" id="IPR005158">
    <property type="entry name" value="BTAD"/>
</dbReference>
<dbReference type="Pfam" id="PF03704">
    <property type="entry name" value="BTAD"/>
    <property type="match status" value="1"/>
</dbReference>
<gene>
    <name evidence="7" type="ORF">EWH70_28780</name>
</gene>
<dbReference type="SMART" id="SM00862">
    <property type="entry name" value="Trans_reg_C"/>
    <property type="match status" value="1"/>
</dbReference>
<accession>A0A4Q7J1E8</accession>
<keyword evidence="8" id="KW-1185">Reference proteome</keyword>
<dbReference type="GO" id="GO:0006355">
    <property type="term" value="P:regulation of DNA-templated transcription"/>
    <property type="evidence" value="ECO:0007669"/>
    <property type="project" value="InterPro"/>
</dbReference>
<evidence type="ECO:0000313" key="7">
    <source>
        <dbReference type="EMBL" id="RZQ60657.1"/>
    </source>
</evidence>
<evidence type="ECO:0000313" key="8">
    <source>
        <dbReference type="Proteomes" id="UP000292003"/>
    </source>
</evidence>
<dbReference type="Gene3D" id="1.10.10.10">
    <property type="entry name" value="Winged helix-like DNA-binding domain superfamily/Winged helix DNA-binding domain"/>
    <property type="match status" value="1"/>
</dbReference>
<dbReference type="InterPro" id="IPR036388">
    <property type="entry name" value="WH-like_DNA-bd_sf"/>
</dbReference>